<feature type="compositionally biased region" description="Acidic residues" evidence="1">
    <location>
        <begin position="658"/>
        <end position="678"/>
    </location>
</feature>
<reference evidence="3" key="1">
    <citation type="submission" date="2023-06" db="EMBL/GenBank/DDBJ databases">
        <authorList>
            <consortium name="Lawrence Berkeley National Laboratory"/>
            <person name="Ahrendt S."/>
            <person name="Sahu N."/>
            <person name="Indic B."/>
            <person name="Wong-Bajracharya J."/>
            <person name="Merenyi Z."/>
            <person name="Ke H.-M."/>
            <person name="Monk M."/>
            <person name="Kocsube S."/>
            <person name="Drula E."/>
            <person name="Lipzen A."/>
            <person name="Balint B."/>
            <person name="Henrissat B."/>
            <person name="Andreopoulos B."/>
            <person name="Martin F.M."/>
            <person name="Harder C.B."/>
            <person name="Rigling D."/>
            <person name="Ford K.L."/>
            <person name="Foster G.D."/>
            <person name="Pangilinan J."/>
            <person name="Papanicolaou A."/>
            <person name="Barry K."/>
            <person name="LaButti K."/>
            <person name="Viragh M."/>
            <person name="Koriabine M."/>
            <person name="Yan M."/>
            <person name="Riley R."/>
            <person name="Champramary S."/>
            <person name="Plett K.L."/>
            <person name="Tsai I.J."/>
            <person name="Slot J."/>
            <person name="Sipos G."/>
            <person name="Plett J."/>
            <person name="Nagy L.G."/>
            <person name="Grigoriev I.V."/>
        </authorList>
    </citation>
    <scope>NUCLEOTIDE SEQUENCE</scope>
    <source>
        <strain evidence="3">FPL87.14</strain>
    </source>
</reference>
<feature type="domain" description="F-box" evidence="2">
    <location>
        <begin position="52"/>
        <end position="101"/>
    </location>
</feature>
<dbReference type="PROSITE" id="PS50181">
    <property type="entry name" value="FBOX"/>
    <property type="match status" value="1"/>
</dbReference>
<dbReference type="AlphaFoldDB" id="A0AA39MQ47"/>
<organism evidence="3 4">
    <name type="scientific">Armillaria borealis</name>
    <dbReference type="NCBI Taxonomy" id="47425"/>
    <lineage>
        <taxon>Eukaryota</taxon>
        <taxon>Fungi</taxon>
        <taxon>Dikarya</taxon>
        <taxon>Basidiomycota</taxon>
        <taxon>Agaricomycotina</taxon>
        <taxon>Agaricomycetes</taxon>
        <taxon>Agaricomycetidae</taxon>
        <taxon>Agaricales</taxon>
        <taxon>Marasmiineae</taxon>
        <taxon>Physalacriaceae</taxon>
        <taxon>Armillaria</taxon>
    </lineage>
</organism>
<dbReference type="Gene3D" id="1.20.1280.50">
    <property type="match status" value="1"/>
</dbReference>
<protein>
    <recommendedName>
        <fullName evidence="2">F-box domain-containing protein</fullName>
    </recommendedName>
</protein>
<evidence type="ECO:0000313" key="3">
    <source>
        <dbReference type="EMBL" id="KAK0441934.1"/>
    </source>
</evidence>
<dbReference type="SUPFAM" id="SSF81383">
    <property type="entry name" value="F-box domain"/>
    <property type="match status" value="1"/>
</dbReference>
<dbReference type="Pfam" id="PF00646">
    <property type="entry name" value="F-box"/>
    <property type="match status" value="1"/>
</dbReference>
<accession>A0AA39MQ47</accession>
<feature type="region of interest" description="Disordered" evidence="1">
    <location>
        <begin position="1"/>
        <end position="35"/>
    </location>
</feature>
<evidence type="ECO:0000259" key="2">
    <source>
        <dbReference type="PROSITE" id="PS50181"/>
    </source>
</evidence>
<gene>
    <name evidence="3" type="ORF">EV421DRAFT_1810816</name>
</gene>
<name>A0AA39MQ47_9AGAR</name>
<evidence type="ECO:0000313" key="4">
    <source>
        <dbReference type="Proteomes" id="UP001175226"/>
    </source>
</evidence>
<dbReference type="EMBL" id="JAUEPT010000028">
    <property type="protein sequence ID" value="KAK0441934.1"/>
    <property type="molecule type" value="Genomic_DNA"/>
</dbReference>
<dbReference type="Proteomes" id="UP001175226">
    <property type="component" value="Unassembled WGS sequence"/>
</dbReference>
<evidence type="ECO:0000256" key="1">
    <source>
        <dbReference type="SAM" id="MobiDB-lite"/>
    </source>
</evidence>
<dbReference type="InterPro" id="IPR036047">
    <property type="entry name" value="F-box-like_dom_sf"/>
</dbReference>
<sequence>MAPSTTRRRQPTDKARRTIQPSPTKRRRAVTPVPHDADTIIPVQNLRERGKLKQIPEMPIDILFEVFSHLDAPDIMRLSRTTKTLKRLLMHRSSVSIWKAALSRDTLPPKPADLNEPQYINLAFSEHCHDCLASGKHIILWTFRTRLCPNCLTKDFVYSDVLAQFGPSVPLQHLSMNPDILRNDRTNYTYIFSREEVRALANDPELADVLLAIGPLAHFWPGSGPQVDVVQQRIKVNEPTRQFAEQCRNAENLRAERIRLAEEAARAKRTQQIFERLYDLGYKDEVAYLEDDGKILSNHTLLKTHKELTERAWGSMLPTLLNLLEDAREKVLKKKRKNIYKTRLNIVYNLVKAHAAENPYKIAPSTADVCVIPKIKAILENINVELYNNEEDFADIKAELPRISREWRRSKGMYLLSLMPGNKHDISRLSLATTLFKCHECTEPISYPRVLAHRCMTALRHGYRNQSDDMVLLCKGLQAEPWNFNRNGVECYELAGGCAVDVVRASGLRAEKATVEDMERADVWLECMNCRVPERGSVVFQSRQAILHGLQHAERDAVAVWRALVNDRDIQAAKNEEIVKSRGHTYESDDYTCRRCREKVNRSRLRTHCQGSHAVMDPSKDDFSLDVDASMSQQPFPILIPLVRSSKPEVIEILDLDSSDSEDGEPECIEIMDDDDEPQGGKNIVDRESCDRPILIIDDD</sequence>
<feature type="region of interest" description="Disordered" evidence="1">
    <location>
        <begin position="658"/>
        <end position="685"/>
    </location>
</feature>
<proteinExistence type="predicted"/>
<dbReference type="SMART" id="SM00256">
    <property type="entry name" value="FBOX"/>
    <property type="match status" value="1"/>
</dbReference>
<dbReference type="InterPro" id="IPR001810">
    <property type="entry name" value="F-box_dom"/>
</dbReference>
<keyword evidence="4" id="KW-1185">Reference proteome</keyword>
<comment type="caution">
    <text evidence="3">The sequence shown here is derived from an EMBL/GenBank/DDBJ whole genome shotgun (WGS) entry which is preliminary data.</text>
</comment>